<dbReference type="InterPro" id="IPR025329">
    <property type="entry name" value="DUF4235"/>
</dbReference>
<feature type="transmembrane region" description="Helical" evidence="1">
    <location>
        <begin position="56"/>
        <end position="74"/>
    </location>
</feature>
<organism evidence="2">
    <name type="scientific">freshwater metagenome</name>
    <dbReference type="NCBI Taxonomy" id="449393"/>
    <lineage>
        <taxon>unclassified sequences</taxon>
        <taxon>metagenomes</taxon>
        <taxon>ecological metagenomes</taxon>
    </lineage>
</organism>
<evidence type="ECO:0000256" key="1">
    <source>
        <dbReference type="SAM" id="Phobius"/>
    </source>
</evidence>
<evidence type="ECO:0000313" key="2">
    <source>
        <dbReference type="EMBL" id="CAB4544597.1"/>
    </source>
</evidence>
<name>A0A6J6C0V4_9ZZZZ</name>
<protein>
    <submittedName>
        <fullName evidence="2">Unannotated protein</fullName>
    </submittedName>
</protein>
<dbReference type="EMBL" id="CAEZSO010000109">
    <property type="protein sequence ID" value="CAB4544597.1"/>
    <property type="molecule type" value="Genomic_DNA"/>
</dbReference>
<sequence length="87" mass="9008">MADKMDDSDAFEKMLVLGLGLLAASVARKAASAVWTASTGRTPPSVEDDRGTATVVLLWGAAVGAAVGAARLIAQRQARSIARKRRG</sequence>
<gene>
    <name evidence="2" type="ORF">UFOPK1446_00617</name>
</gene>
<accession>A0A6J6C0V4</accession>
<keyword evidence="1" id="KW-0472">Membrane</keyword>
<reference evidence="2" key="1">
    <citation type="submission" date="2020-05" db="EMBL/GenBank/DDBJ databases">
        <authorList>
            <person name="Chiriac C."/>
            <person name="Salcher M."/>
            <person name="Ghai R."/>
            <person name="Kavagutti S V."/>
        </authorList>
    </citation>
    <scope>NUCLEOTIDE SEQUENCE</scope>
</reference>
<keyword evidence="1" id="KW-0812">Transmembrane</keyword>
<keyword evidence="1" id="KW-1133">Transmembrane helix</keyword>
<dbReference type="Pfam" id="PF14019">
    <property type="entry name" value="DUF4235"/>
    <property type="match status" value="1"/>
</dbReference>
<proteinExistence type="predicted"/>
<dbReference type="AlphaFoldDB" id="A0A6J6C0V4"/>